<dbReference type="InterPro" id="IPR029046">
    <property type="entry name" value="LolA/LolB/LppX"/>
</dbReference>
<dbReference type="GO" id="GO:0009279">
    <property type="term" value="C:cell outer membrane"/>
    <property type="evidence" value="ECO:0007669"/>
    <property type="project" value="UniProtKB-SubCell"/>
</dbReference>
<evidence type="ECO:0000256" key="14">
    <source>
        <dbReference type="SAM" id="SignalP"/>
    </source>
</evidence>
<dbReference type="Pfam" id="PF03550">
    <property type="entry name" value="LolB"/>
    <property type="match status" value="1"/>
</dbReference>
<evidence type="ECO:0000256" key="9">
    <source>
        <dbReference type="ARBA" id="ARBA00023139"/>
    </source>
</evidence>
<evidence type="ECO:0000256" key="11">
    <source>
        <dbReference type="ARBA" id="ARBA00023237"/>
    </source>
</evidence>
<evidence type="ECO:0000256" key="4">
    <source>
        <dbReference type="ARBA" id="ARBA00016202"/>
    </source>
</evidence>
<feature type="chain" id="PRO_5032683265" description="Outer-membrane lipoprotein LolB" evidence="14">
    <location>
        <begin position="24"/>
        <end position="194"/>
    </location>
</feature>
<dbReference type="Gene3D" id="2.50.20.10">
    <property type="entry name" value="Lipoprotein localisation LolA/LolB/LppX"/>
    <property type="match status" value="1"/>
</dbReference>
<evidence type="ECO:0000256" key="6">
    <source>
        <dbReference type="ARBA" id="ARBA00022729"/>
    </source>
</evidence>
<dbReference type="NCBIfam" id="TIGR00548">
    <property type="entry name" value="lolB"/>
    <property type="match status" value="1"/>
</dbReference>
<evidence type="ECO:0000313" key="16">
    <source>
        <dbReference type="Proteomes" id="UP000585721"/>
    </source>
</evidence>
<comment type="function">
    <text evidence="13">Plays a critical role in the incorporation of lipoproteins in the outer membrane after they are released by the LolA protein.</text>
</comment>
<dbReference type="EMBL" id="JACHGR010000001">
    <property type="protein sequence ID" value="MBB6054149.1"/>
    <property type="molecule type" value="Genomic_DNA"/>
</dbReference>
<evidence type="ECO:0000256" key="2">
    <source>
        <dbReference type="ARBA" id="ARBA00009696"/>
    </source>
</evidence>
<dbReference type="Proteomes" id="UP000585721">
    <property type="component" value="Unassembled WGS sequence"/>
</dbReference>
<proteinExistence type="inferred from homology"/>
<dbReference type="GO" id="GO:0044874">
    <property type="term" value="P:lipoprotein localization to outer membrane"/>
    <property type="evidence" value="ECO:0007669"/>
    <property type="project" value="UniProtKB-UniRule"/>
</dbReference>
<reference evidence="15 16" key="1">
    <citation type="submission" date="2020-08" db="EMBL/GenBank/DDBJ databases">
        <title>Genomic Encyclopedia of Type Strains, Phase IV (KMG-IV): sequencing the most valuable type-strain genomes for metagenomic binning, comparative biology and taxonomic classification.</title>
        <authorList>
            <person name="Goeker M."/>
        </authorList>
    </citation>
    <scope>NUCLEOTIDE SEQUENCE [LARGE SCALE GENOMIC DNA]</scope>
    <source>
        <strain evidence="15 16">DSM 22975</strain>
    </source>
</reference>
<keyword evidence="12 13" id="KW-0449">Lipoprotein</keyword>
<evidence type="ECO:0000256" key="8">
    <source>
        <dbReference type="ARBA" id="ARBA00023136"/>
    </source>
</evidence>
<keyword evidence="7 13" id="KW-0653">Protein transport</keyword>
<comment type="subunit">
    <text evidence="3 13">Monomer.</text>
</comment>
<dbReference type="GO" id="GO:0015031">
    <property type="term" value="P:protein transport"/>
    <property type="evidence" value="ECO:0007669"/>
    <property type="project" value="UniProtKB-KW"/>
</dbReference>
<comment type="similarity">
    <text evidence="2 13">Belongs to the LolB family.</text>
</comment>
<organism evidence="15 16">
    <name type="scientific">Tolumonas osonensis</name>
    <dbReference type="NCBI Taxonomy" id="675874"/>
    <lineage>
        <taxon>Bacteria</taxon>
        <taxon>Pseudomonadati</taxon>
        <taxon>Pseudomonadota</taxon>
        <taxon>Gammaproteobacteria</taxon>
        <taxon>Aeromonadales</taxon>
        <taxon>Aeromonadaceae</taxon>
        <taxon>Tolumonas</taxon>
    </lineage>
</organism>
<dbReference type="SUPFAM" id="SSF89392">
    <property type="entry name" value="Prokaryotic lipoproteins and lipoprotein localization factors"/>
    <property type="match status" value="1"/>
</dbReference>
<keyword evidence="6 13" id="KW-0732">Signal</keyword>
<evidence type="ECO:0000256" key="10">
    <source>
        <dbReference type="ARBA" id="ARBA00023186"/>
    </source>
</evidence>
<comment type="subcellular location">
    <subcellularLocation>
        <location evidence="1 13">Cell outer membrane</location>
        <topology evidence="1 13">Lipid-anchor</topology>
    </subcellularLocation>
</comment>
<dbReference type="RefSeq" id="WP_188024979.1">
    <property type="nucleotide sequence ID" value="NZ_JACHGR010000001.1"/>
</dbReference>
<feature type="signal peptide" evidence="14">
    <location>
        <begin position="1"/>
        <end position="23"/>
    </location>
</feature>
<keyword evidence="10 13" id="KW-0143">Chaperone</keyword>
<dbReference type="HAMAP" id="MF_00233">
    <property type="entry name" value="LolB"/>
    <property type="match status" value="1"/>
</dbReference>
<comment type="caution">
    <text evidence="15">The sequence shown here is derived from an EMBL/GenBank/DDBJ whole genome shotgun (WGS) entry which is preliminary data.</text>
</comment>
<evidence type="ECO:0000256" key="12">
    <source>
        <dbReference type="ARBA" id="ARBA00023288"/>
    </source>
</evidence>
<evidence type="ECO:0000256" key="13">
    <source>
        <dbReference type="HAMAP-Rule" id="MF_00233"/>
    </source>
</evidence>
<dbReference type="PROSITE" id="PS51257">
    <property type="entry name" value="PROKAR_LIPOPROTEIN"/>
    <property type="match status" value="1"/>
</dbReference>
<keyword evidence="11 13" id="KW-0998">Cell outer membrane</keyword>
<dbReference type="AlphaFoldDB" id="A0A841G8C8"/>
<keyword evidence="8 13" id="KW-0472">Membrane</keyword>
<accession>A0A841G8C8</accession>
<evidence type="ECO:0000256" key="3">
    <source>
        <dbReference type="ARBA" id="ARBA00011245"/>
    </source>
</evidence>
<sequence>MKQLHHLAMVFCLLILTACSSRMQQPDNTNWRQQQERLTSVTHWTISGKLAIITPEKKGSVRIRWQQDGDDYHLNLTSLIGTRVMEMHKTGDQILIINDKGQEYRGTDAEYLVYRLTGWQMPVYKLPIWIKGLPGDTDYEINPTGLVTRIKTATWQMQYQTYQQVDGWMLPENITFKGQQTELRLVINEWELTK</sequence>
<evidence type="ECO:0000256" key="7">
    <source>
        <dbReference type="ARBA" id="ARBA00022927"/>
    </source>
</evidence>
<keyword evidence="5 13" id="KW-0813">Transport</keyword>
<evidence type="ECO:0000256" key="5">
    <source>
        <dbReference type="ARBA" id="ARBA00022448"/>
    </source>
</evidence>
<dbReference type="InterPro" id="IPR004565">
    <property type="entry name" value="OM_lipoprot_LolB"/>
</dbReference>
<evidence type="ECO:0000313" key="15">
    <source>
        <dbReference type="EMBL" id="MBB6054149.1"/>
    </source>
</evidence>
<dbReference type="CDD" id="cd16326">
    <property type="entry name" value="LolB"/>
    <property type="match status" value="1"/>
</dbReference>
<keyword evidence="16" id="KW-1185">Reference proteome</keyword>
<protein>
    <recommendedName>
        <fullName evidence="4 13">Outer-membrane lipoprotein LolB</fullName>
    </recommendedName>
</protein>
<gene>
    <name evidence="13" type="primary">lolB</name>
    <name evidence="15" type="ORF">HNR75_000014</name>
</gene>
<name>A0A841G8C8_9GAMM</name>
<keyword evidence="9 13" id="KW-0564">Palmitate</keyword>
<evidence type="ECO:0000256" key="1">
    <source>
        <dbReference type="ARBA" id="ARBA00004459"/>
    </source>
</evidence>